<dbReference type="EnsemblPlants" id="ONIVA03G17790.1">
    <property type="protein sequence ID" value="ONIVA03G17790.1"/>
    <property type="gene ID" value="ONIVA03G17790"/>
</dbReference>
<evidence type="ECO:0000313" key="2">
    <source>
        <dbReference type="EnsemblPlants" id="ONIVA03G17790.1"/>
    </source>
</evidence>
<evidence type="ECO:0000313" key="3">
    <source>
        <dbReference type="Proteomes" id="UP000006591"/>
    </source>
</evidence>
<dbReference type="HOGENOM" id="CLU_2853636_0_0_1"/>
<dbReference type="Proteomes" id="UP000006591">
    <property type="component" value="Chromosome 3"/>
</dbReference>
<dbReference type="AlphaFoldDB" id="A0A0E0GM63"/>
<name>A0A0E0GM63_ORYNI</name>
<organism evidence="2">
    <name type="scientific">Oryza nivara</name>
    <name type="common">Indian wild rice</name>
    <name type="synonym">Oryza sativa f. spontanea</name>
    <dbReference type="NCBI Taxonomy" id="4536"/>
    <lineage>
        <taxon>Eukaryota</taxon>
        <taxon>Viridiplantae</taxon>
        <taxon>Streptophyta</taxon>
        <taxon>Embryophyta</taxon>
        <taxon>Tracheophyta</taxon>
        <taxon>Spermatophyta</taxon>
        <taxon>Magnoliopsida</taxon>
        <taxon>Liliopsida</taxon>
        <taxon>Poales</taxon>
        <taxon>Poaceae</taxon>
        <taxon>BOP clade</taxon>
        <taxon>Oryzoideae</taxon>
        <taxon>Oryzeae</taxon>
        <taxon>Oryzinae</taxon>
        <taxon>Oryza</taxon>
    </lineage>
</organism>
<keyword evidence="3" id="KW-1185">Reference proteome</keyword>
<accession>A0A0E0GM63</accession>
<protein>
    <submittedName>
        <fullName evidence="2">Uncharacterized protein</fullName>
    </submittedName>
</protein>
<sequence>MARKSAARDDKKMCTVYEIELLDDDMDREIQPGNGSPPRSHTDNPYENVARATTVEKNYPGCRPS</sequence>
<dbReference type="Gramene" id="ONIVA03G17790.1">
    <property type="protein sequence ID" value="ONIVA03G17790.1"/>
    <property type="gene ID" value="ONIVA03G17790"/>
</dbReference>
<evidence type="ECO:0000256" key="1">
    <source>
        <dbReference type="SAM" id="MobiDB-lite"/>
    </source>
</evidence>
<reference evidence="2" key="1">
    <citation type="submission" date="2015-04" db="UniProtKB">
        <authorList>
            <consortium name="EnsemblPlants"/>
        </authorList>
    </citation>
    <scope>IDENTIFICATION</scope>
    <source>
        <strain evidence="2">SL10</strain>
    </source>
</reference>
<feature type="region of interest" description="Disordered" evidence="1">
    <location>
        <begin position="25"/>
        <end position="65"/>
    </location>
</feature>
<reference evidence="2" key="2">
    <citation type="submission" date="2018-04" db="EMBL/GenBank/DDBJ databases">
        <title>OnivRS2 (Oryza nivara Reference Sequence Version 2).</title>
        <authorList>
            <person name="Zhang J."/>
            <person name="Kudrna D."/>
            <person name="Lee S."/>
            <person name="Talag J."/>
            <person name="Rajasekar S."/>
            <person name="Welchert J."/>
            <person name="Hsing Y.-I."/>
            <person name="Wing R.A."/>
        </authorList>
    </citation>
    <scope>NUCLEOTIDE SEQUENCE [LARGE SCALE GENOMIC DNA]</scope>
    <source>
        <strain evidence="2">SL10</strain>
    </source>
</reference>
<feature type="compositionally biased region" description="Polar residues" evidence="1">
    <location>
        <begin position="33"/>
        <end position="45"/>
    </location>
</feature>
<proteinExistence type="predicted"/>